<organism evidence="2 3">
    <name type="scientific">Acinetobacter equi</name>
    <dbReference type="NCBI Taxonomy" id="1324350"/>
    <lineage>
        <taxon>Bacteria</taxon>
        <taxon>Pseudomonadati</taxon>
        <taxon>Pseudomonadota</taxon>
        <taxon>Gammaproteobacteria</taxon>
        <taxon>Moraxellales</taxon>
        <taxon>Moraxellaceae</taxon>
        <taxon>Acinetobacter</taxon>
    </lineage>
</organism>
<keyword evidence="1" id="KW-0812">Transmembrane</keyword>
<keyword evidence="1" id="KW-0472">Membrane</keyword>
<keyword evidence="1" id="KW-1133">Transmembrane helix</keyword>
<dbReference type="KEGG" id="aei:AOY20_00190"/>
<dbReference type="EMBL" id="CP012808">
    <property type="protein sequence ID" value="ALH94081.1"/>
    <property type="molecule type" value="Genomic_DNA"/>
</dbReference>
<dbReference type="OrthoDB" id="6711936at2"/>
<evidence type="ECO:0000256" key="1">
    <source>
        <dbReference type="SAM" id="Phobius"/>
    </source>
</evidence>
<dbReference type="RefSeq" id="WP_054579999.1">
    <property type="nucleotide sequence ID" value="NZ_CP012808.1"/>
</dbReference>
<proteinExistence type="predicted"/>
<protein>
    <submittedName>
        <fullName evidence="2">Uncharacterized protein</fullName>
    </submittedName>
</protein>
<evidence type="ECO:0000313" key="3">
    <source>
        <dbReference type="Proteomes" id="UP000064939"/>
    </source>
</evidence>
<keyword evidence="3" id="KW-1185">Reference proteome</keyword>
<gene>
    <name evidence="2" type="ORF">AOY20_00190</name>
</gene>
<dbReference type="AlphaFoldDB" id="A0A0N9W9I9"/>
<accession>A0A0N9W9I9</accession>
<evidence type="ECO:0000313" key="2">
    <source>
        <dbReference type="EMBL" id="ALH94081.1"/>
    </source>
</evidence>
<reference evidence="2 3" key="1">
    <citation type="journal article" date="2015" name="Int. J. Syst. Evol. Microbiol.">
        <title>Acinetobacter equi sp. nov. isolated from horse faeces.</title>
        <authorList>
            <person name="Poppel M.T."/>
            <person name="Skiebe E."/>
            <person name="Laue M."/>
            <person name="Bergmann H."/>
            <person name="Ebersberger I."/>
            <person name="Garn T."/>
            <person name="Fruth A."/>
            <person name="Baumgardt S."/>
            <person name="Busse H.J."/>
            <person name="Wilharm G."/>
        </authorList>
    </citation>
    <scope>NUCLEOTIDE SEQUENCE [LARGE SCALE GENOMIC DNA]</scope>
    <source>
        <strain evidence="2 3">114</strain>
    </source>
</reference>
<dbReference type="Proteomes" id="UP000064939">
    <property type="component" value="Chromosome"/>
</dbReference>
<feature type="transmembrane region" description="Helical" evidence="1">
    <location>
        <begin position="110"/>
        <end position="129"/>
    </location>
</feature>
<sequence length="244" mass="28943">MITQKQALQYLHQVKENHPQAFKRNFLFYGFVQTKGALDELKEVFPWVIALTTFIPLIYFISLSINYTFSNLSHFQAQAIAIICIMLLFMLILPIVIYQIRNSSTRLYTSIKNLPFKLALLIIFQAINLKFFESVLLQGILFFLSLSYGFIACYKENLFRSHSTTHDQILLNQLRKACFWSHIQTVKYSIKLIPISKSSKNYQKLLNQKNYYESLHKELMQFEDKFYQFTKYIDLESYVDELMK</sequence>
<feature type="transmembrane region" description="Helical" evidence="1">
    <location>
        <begin position="77"/>
        <end position="98"/>
    </location>
</feature>
<name>A0A0N9W9I9_9GAMM</name>
<feature type="transmembrane region" description="Helical" evidence="1">
    <location>
        <begin position="44"/>
        <end position="65"/>
    </location>
</feature>